<proteinExistence type="predicted"/>
<evidence type="ECO:0008006" key="3">
    <source>
        <dbReference type="Google" id="ProtNLM"/>
    </source>
</evidence>
<comment type="caution">
    <text evidence="1">The sequence shown here is derived from an EMBL/GenBank/DDBJ whole genome shotgun (WGS) entry which is preliminary data.</text>
</comment>
<accession>A0ABQ5W261</accession>
<gene>
    <name evidence="1" type="ORF">GCM10010862_12360</name>
</gene>
<reference evidence="2" key="1">
    <citation type="journal article" date="2019" name="Int. J. Syst. Evol. Microbiol.">
        <title>The Global Catalogue of Microorganisms (GCM) 10K type strain sequencing project: providing services to taxonomists for standard genome sequencing and annotation.</title>
        <authorList>
            <consortium name="The Broad Institute Genomics Platform"/>
            <consortium name="The Broad Institute Genome Sequencing Center for Infectious Disease"/>
            <person name="Wu L."/>
            <person name="Ma J."/>
        </authorList>
    </citation>
    <scope>NUCLEOTIDE SEQUENCE [LARGE SCALE GENOMIC DNA]</scope>
    <source>
        <strain evidence="2">NBRC 112416</strain>
    </source>
</reference>
<evidence type="ECO:0000313" key="1">
    <source>
        <dbReference type="EMBL" id="GLQ53977.1"/>
    </source>
</evidence>
<organism evidence="1 2">
    <name type="scientific">Devosia nitrariae</name>
    <dbReference type="NCBI Taxonomy" id="2071872"/>
    <lineage>
        <taxon>Bacteria</taxon>
        <taxon>Pseudomonadati</taxon>
        <taxon>Pseudomonadota</taxon>
        <taxon>Alphaproteobacteria</taxon>
        <taxon>Hyphomicrobiales</taxon>
        <taxon>Devosiaceae</taxon>
        <taxon>Devosia</taxon>
    </lineage>
</organism>
<name>A0ABQ5W261_9HYPH</name>
<dbReference type="RefSeq" id="WP_284339425.1">
    <property type="nucleotide sequence ID" value="NZ_BSNS01000007.1"/>
</dbReference>
<dbReference type="Proteomes" id="UP001156691">
    <property type="component" value="Unassembled WGS sequence"/>
</dbReference>
<sequence>MSTNHAIADACNEVVLTSARTFAIPSPRHFALAGLARLAAVLRRRKLQAFAAYPDHLLADMGYGRDWDGSIVPLVNDPKGWS</sequence>
<keyword evidence="2" id="KW-1185">Reference proteome</keyword>
<protein>
    <recommendedName>
        <fullName evidence="3">DUF1127 domain-containing protein</fullName>
    </recommendedName>
</protein>
<evidence type="ECO:0000313" key="2">
    <source>
        <dbReference type="Proteomes" id="UP001156691"/>
    </source>
</evidence>
<dbReference type="EMBL" id="BSNS01000007">
    <property type="protein sequence ID" value="GLQ53977.1"/>
    <property type="molecule type" value="Genomic_DNA"/>
</dbReference>